<proteinExistence type="predicted"/>
<dbReference type="InterPro" id="IPR027417">
    <property type="entry name" value="P-loop_NTPase"/>
</dbReference>
<evidence type="ECO:0000256" key="3">
    <source>
        <dbReference type="ARBA" id="ARBA00022475"/>
    </source>
</evidence>
<dbReference type="InterPro" id="IPR050166">
    <property type="entry name" value="ABC_transporter_ATP-bind"/>
</dbReference>
<dbReference type="SMART" id="SM00382">
    <property type="entry name" value="AAA"/>
    <property type="match status" value="1"/>
</dbReference>
<reference evidence="8 9" key="1">
    <citation type="submission" date="2018-03" db="EMBL/GenBank/DDBJ databases">
        <title>Lachnoclostridium SNUG30386 gen.nov., sp.nov., isolated from human faeces.</title>
        <authorList>
            <person name="Seo B."/>
            <person name="Jeon K."/>
            <person name="Ko G."/>
        </authorList>
    </citation>
    <scope>NUCLEOTIDE SEQUENCE [LARGE SCALE GENOMIC DNA]</scope>
    <source>
        <strain evidence="8 9">SNUG30386</strain>
    </source>
</reference>
<evidence type="ECO:0000313" key="9">
    <source>
        <dbReference type="Proteomes" id="UP000241048"/>
    </source>
</evidence>
<dbReference type="EMBL" id="PYLO01000001">
    <property type="protein sequence ID" value="PST38794.1"/>
    <property type="molecule type" value="Genomic_DNA"/>
</dbReference>
<dbReference type="InterPro" id="IPR003439">
    <property type="entry name" value="ABC_transporter-like_ATP-bd"/>
</dbReference>
<gene>
    <name evidence="8" type="ORF">C7U56_02275</name>
</gene>
<dbReference type="GO" id="GO:0016887">
    <property type="term" value="F:ATP hydrolysis activity"/>
    <property type="evidence" value="ECO:0007669"/>
    <property type="project" value="InterPro"/>
</dbReference>
<keyword evidence="2" id="KW-0813">Transport</keyword>
<dbReference type="PROSITE" id="PS00211">
    <property type="entry name" value="ABC_TRANSPORTER_1"/>
    <property type="match status" value="1"/>
</dbReference>
<evidence type="ECO:0000256" key="4">
    <source>
        <dbReference type="ARBA" id="ARBA00022741"/>
    </source>
</evidence>
<sequence>MLTITNVKKTFNKGTVNEKKALNGINLHLAPGDFVTIIGGNGAGKSTMLNMIAGVYPIDSGKIEIDGVNISREPEYKRAKYIGRVFQDPMRGTAANMEIQENLAMALRRGKSRGLGWGIKKNEKDFYREALAQLDLGLQTRMTSKVGLLSGGQRQALTLLMATLQKPKLLLLDEHTAALDPKTARKVLDLTEKIVDEQNLTALMVTHNMKDAIQIGNRLIMMHEGRIIYDVAGEEKKSLQVEDLLERFEKVSGEEFANDRMMLAK</sequence>
<dbReference type="Gene3D" id="3.40.50.300">
    <property type="entry name" value="P-loop containing nucleotide triphosphate hydrolases"/>
    <property type="match status" value="1"/>
</dbReference>
<keyword evidence="6" id="KW-0472">Membrane</keyword>
<dbReference type="SUPFAM" id="SSF52540">
    <property type="entry name" value="P-loop containing nucleoside triphosphate hydrolases"/>
    <property type="match status" value="1"/>
</dbReference>
<evidence type="ECO:0000313" key="8">
    <source>
        <dbReference type="EMBL" id="PST38794.1"/>
    </source>
</evidence>
<accession>A0A2T3FU63</accession>
<dbReference type="InterPro" id="IPR017871">
    <property type="entry name" value="ABC_transporter-like_CS"/>
</dbReference>
<evidence type="ECO:0000259" key="7">
    <source>
        <dbReference type="PROSITE" id="PS50893"/>
    </source>
</evidence>
<dbReference type="PROSITE" id="PS50893">
    <property type="entry name" value="ABC_TRANSPORTER_2"/>
    <property type="match status" value="1"/>
</dbReference>
<feature type="domain" description="ABC transporter" evidence="7">
    <location>
        <begin position="2"/>
        <end position="249"/>
    </location>
</feature>
<keyword evidence="9" id="KW-1185">Reference proteome</keyword>
<keyword evidence="4" id="KW-0547">Nucleotide-binding</keyword>
<evidence type="ECO:0000256" key="2">
    <source>
        <dbReference type="ARBA" id="ARBA00022448"/>
    </source>
</evidence>
<organism evidence="8 9">
    <name type="scientific">Clostridium fessum</name>
    <dbReference type="NCBI Taxonomy" id="2126740"/>
    <lineage>
        <taxon>Bacteria</taxon>
        <taxon>Bacillati</taxon>
        <taxon>Bacillota</taxon>
        <taxon>Clostridia</taxon>
        <taxon>Eubacteriales</taxon>
        <taxon>Clostridiaceae</taxon>
        <taxon>Clostridium</taxon>
    </lineage>
</organism>
<dbReference type="InterPro" id="IPR003593">
    <property type="entry name" value="AAA+_ATPase"/>
</dbReference>
<dbReference type="Pfam" id="PF00005">
    <property type="entry name" value="ABC_tran"/>
    <property type="match status" value="1"/>
</dbReference>
<comment type="subcellular location">
    <subcellularLocation>
        <location evidence="1">Cell membrane</location>
        <topology evidence="1">Peripheral membrane protein</topology>
    </subcellularLocation>
</comment>
<dbReference type="AlphaFoldDB" id="A0A2T3FU63"/>
<evidence type="ECO:0000256" key="5">
    <source>
        <dbReference type="ARBA" id="ARBA00022840"/>
    </source>
</evidence>
<dbReference type="GO" id="GO:0005886">
    <property type="term" value="C:plasma membrane"/>
    <property type="evidence" value="ECO:0007669"/>
    <property type="project" value="UniProtKB-SubCell"/>
</dbReference>
<evidence type="ECO:0000256" key="6">
    <source>
        <dbReference type="ARBA" id="ARBA00023136"/>
    </source>
</evidence>
<keyword evidence="5 8" id="KW-0067">ATP-binding</keyword>
<name>A0A2T3FU63_9CLOT</name>
<evidence type="ECO:0000256" key="1">
    <source>
        <dbReference type="ARBA" id="ARBA00004202"/>
    </source>
</evidence>
<comment type="caution">
    <text evidence="8">The sequence shown here is derived from an EMBL/GenBank/DDBJ whole genome shotgun (WGS) entry which is preliminary data.</text>
</comment>
<protein>
    <submittedName>
        <fullName evidence="8">ABC transporter ATP-binding protein</fullName>
    </submittedName>
</protein>
<keyword evidence="3" id="KW-1003">Cell membrane</keyword>
<dbReference type="Proteomes" id="UP000241048">
    <property type="component" value="Unassembled WGS sequence"/>
</dbReference>
<dbReference type="PANTHER" id="PTHR42788:SF7">
    <property type="entry name" value="NITRATE ABC TRANSPORTER ATP-BINDING PROTEIN"/>
    <property type="match status" value="1"/>
</dbReference>
<dbReference type="GO" id="GO:0005524">
    <property type="term" value="F:ATP binding"/>
    <property type="evidence" value="ECO:0007669"/>
    <property type="project" value="UniProtKB-KW"/>
</dbReference>
<dbReference type="PANTHER" id="PTHR42788">
    <property type="entry name" value="TAURINE IMPORT ATP-BINDING PROTEIN-RELATED"/>
    <property type="match status" value="1"/>
</dbReference>
<dbReference type="RefSeq" id="WP_106999972.1">
    <property type="nucleotide sequence ID" value="NZ_JAQDZI010000001.1"/>
</dbReference>